<evidence type="ECO:0000259" key="2">
    <source>
        <dbReference type="Pfam" id="PF07589"/>
    </source>
</evidence>
<dbReference type="Proteomes" id="UP000610594">
    <property type="component" value="Unassembled WGS sequence"/>
</dbReference>
<accession>A0ABX0MW51</accession>
<keyword evidence="1" id="KW-0732">Signal</keyword>
<evidence type="ECO:0000313" key="3">
    <source>
        <dbReference type="EMBL" id="NHZ62094.1"/>
    </source>
</evidence>
<comment type="caution">
    <text evidence="3">The sequence shown here is derived from an EMBL/GenBank/DDBJ whole genome shotgun (WGS) entry which is preliminary data.</text>
</comment>
<feature type="domain" description="Ice-binding protein C-terminal" evidence="2">
    <location>
        <begin position="239"/>
        <end position="262"/>
    </location>
</feature>
<evidence type="ECO:0000313" key="4">
    <source>
        <dbReference type="Proteomes" id="UP000610594"/>
    </source>
</evidence>
<gene>
    <name evidence="3" type="ORF">F1735_07220</name>
</gene>
<dbReference type="EMBL" id="WHJF01000013">
    <property type="protein sequence ID" value="NHZ62094.1"/>
    <property type="molecule type" value="Genomic_DNA"/>
</dbReference>
<organism evidence="3 4">
    <name type="scientific">Massilia genomosp. 1</name>
    <dbReference type="NCBI Taxonomy" id="2609280"/>
    <lineage>
        <taxon>Bacteria</taxon>
        <taxon>Pseudomonadati</taxon>
        <taxon>Pseudomonadota</taxon>
        <taxon>Betaproteobacteria</taxon>
        <taxon>Burkholderiales</taxon>
        <taxon>Oxalobacteraceae</taxon>
        <taxon>Telluria group</taxon>
        <taxon>Massilia</taxon>
    </lineage>
</organism>
<sequence>MMLKQTCMFGLICGLVSGAASAHMTASSTISNFSYQLIDLNPNDGVVASLIWQAVAPAGHRMDSTVYVLGDIPARQVYDEVSARGTRLLEPLSVSMTKLHGSGSASVTGALGKELTLHTSVTSATEAPGTESPSRWTAQSSTGSIPFILSPNTAVIFSADLSGGGTQGIPGGISDGGLGARTNLGGNWQHLTDRGSWYSESGPSYMKRLELTVSNVYAYSTTNFVEANARSFLYDAAGAVPEPSSWMMLLAGLGIAGFASRRASRMGR</sequence>
<reference evidence="3 4" key="1">
    <citation type="submission" date="2019-10" db="EMBL/GenBank/DDBJ databases">
        <title>Taxonomy of Antarctic Massilia spp.: description of Massilia rubra sp. nov., Massilia aquatica sp. nov., Massilia mucilaginosa sp. nov., Massilia frigida sp. nov. isolated from streams, lakes and regoliths.</title>
        <authorList>
            <person name="Holochova P."/>
            <person name="Sedlacek I."/>
            <person name="Kralova S."/>
            <person name="Maslanova I."/>
            <person name="Busse H.-J."/>
            <person name="Stankova E."/>
            <person name="Vrbovska V."/>
            <person name="Kovarovic V."/>
            <person name="Bartak M."/>
            <person name="Svec P."/>
            <person name="Pantucek R."/>
        </authorList>
    </citation>
    <scope>NUCLEOTIDE SEQUENCE [LARGE SCALE GENOMIC DNA]</scope>
    <source>
        <strain evidence="3 4">CCM 8694</strain>
    </source>
</reference>
<protein>
    <submittedName>
        <fullName evidence="3">PEP-CTERM sorting domain-containing protein</fullName>
    </submittedName>
</protein>
<feature type="chain" id="PRO_5047189756" evidence="1">
    <location>
        <begin position="23"/>
        <end position="268"/>
    </location>
</feature>
<dbReference type="NCBIfam" id="TIGR02595">
    <property type="entry name" value="PEP_CTERM"/>
    <property type="match status" value="1"/>
</dbReference>
<feature type="signal peptide" evidence="1">
    <location>
        <begin position="1"/>
        <end position="22"/>
    </location>
</feature>
<name>A0ABX0MW51_9BURK</name>
<proteinExistence type="predicted"/>
<dbReference type="InterPro" id="IPR013424">
    <property type="entry name" value="Ice-binding_C"/>
</dbReference>
<evidence type="ECO:0000256" key="1">
    <source>
        <dbReference type="SAM" id="SignalP"/>
    </source>
</evidence>
<dbReference type="Pfam" id="PF07589">
    <property type="entry name" value="PEP-CTERM"/>
    <property type="match status" value="1"/>
</dbReference>
<keyword evidence="4" id="KW-1185">Reference proteome</keyword>